<feature type="non-terminal residue" evidence="1">
    <location>
        <position position="112"/>
    </location>
</feature>
<protein>
    <submittedName>
        <fullName evidence="1">Uncharacterized protein</fullName>
    </submittedName>
</protein>
<proteinExistence type="predicted"/>
<accession>A0A382QUS1</accession>
<dbReference type="AlphaFoldDB" id="A0A382QUS1"/>
<reference evidence="1" key="1">
    <citation type="submission" date="2018-05" db="EMBL/GenBank/DDBJ databases">
        <authorList>
            <person name="Lanie J.A."/>
            <person name="Ng W.-L."/>
            <person name="Kazmierczak K.M."/>
            <person name="Andrzejewski T.M."/>
            <person name="Davidsen T.M."/>
            <person name="Wayne K.J."/>
            <person name="Tettelin H."/>
            <person name="Glass J.I."/>
            <person name="Rusch D."/>
            <person name="Podicherti R."/>
            <person name="Tsui H.-C.T."/>
            <person name="Winkler M.E."/>
        </authorList>
    </citation>
    <scope>NUCLEOTIDE SEQUENCE</scope>
</reference>
<organism evidence="1">
    <name type="scientific">marine metagenome</name>
    <dbReference type="NCBI Taxonomy" id="408172"/>
    <lineage>
        <taxon>unclassified sequences</taxon>
        <taxon>metagenomes</taxon>
        <taxon>ecological metagenomes</taxon>
    </lineage>
</organism>
<evidence type="ECO:0000313" key="1">
    <source>
        <dbReference type="EMBL" id="SVC88660.1"/>
    </source>
</evidence>
<sequence length="112" mass="13439">MKRTFICLFSFVFIFSATDRRTQYFLTEHDFLTKNSSSKIAVTGQSYYRVEYDSNDRVITKSKVDERKKVMTLELYKYDDSTGILREKNIFNENRKLLSRTVFQQEKNSLEF</sequence>
<gene>
    <name evidence="1" type="ORF">METZ01_LOCUS341514</name>
</gene>
<name>A0A382QUS1_9ZZZZ</name>
<dbReference type="EMBL" id="UINC01116723">
    <property type="protein sequence ID" value="SVC88660.1"/>
    <property type="molecule type" value="Genomic_DNA"/>
</dbReference>